<keyword evidence="3" id="KW-0067">ATP-binding</keyword>
<dbReference type="Pfam" id="PF13280">
    <property type="entry name" value="WYL"/>
    <property type="match status" value="1"/>
</dbReference>
<name>A0A2S6GIH9_9PSEU</name>
<evidence type="ECO:0000259" key="2">
    <source>
        <dbReference type="Pfam" id="PF13625"/>
    </source>
</evidence>
<dbReference type="InterPro" id="IPR026881">
    <property type="entry name" value="WYL_dom"/>
</dbReference>
<evidence type="ECO:0000259" key="1">
    <source>
        <dbReference type="Pfam" id="PF13280"/>
    </source>
</evidence>
<comment type="caution">
    <text evidence="3">The sequence shown here is derived from an EMBL/GenBank/DDBJ whole genome shotgun (WGS) entry which is preliminary data.</text>
</comment>
<accession>A0A2S6GIH9</accession>
<dbReference type="InterPro" id="IPR032830">
    <property type="entry name" value="XPB/Ssl2_N"/>
</dbReference>
<dbReference type="OrthoDB" id="3415124at2"/>
<protein>
    <submittedName>
        <fullName evidence="3">XPB/Ssl2-like helicase family protein</fullName>
    </submittedName>
</protein>
<dbReference type="Pfam" id="PF13625">
    <property type="entry name" value="Helicase_C_3"/>
    <property type="match status" value="1"/>
</dbReference>
<keyword evidence="3" id="KW-0378">Hydrolase</keyword>
<keyword evidence="3" id="KW-0347">Helicase</keyword>
<dbReference type="AlphaFoldDB" id="A0A2S6GIH9"/>
<sequence>MPGMDTGSFARYLGRMDRVELAELLRVRPEVRTAPVPDGPGALAERLSGRGSLAAVRLVSRDAVAAGRAAAGLGSEATVDAVAALTGGRRDAVRSALGELRRVGVAWPDGEVVCLVSPVSAQWKRANGHMEVTGPPAVEPGRRGADGELRSSVQHLLRVAYALLDTSKPIVGLRRGGVGVQERKRWGAALGLDDDYLLLVLDLLFAAGLLAQVGTAFEVTARYERWREATPARQWAELAWAWFWLSHSPTARRSAAGSKVESSHSRAARWAVLRAGRGGVSVEAVADAAYWFCPAVHQHAVGVVREATMVGVVAGTALSACGEALLSAGDTEALAASVAEVVVPMRCEVEVMDDLKAVVFGQMTVEAARVLEASAESSVEDGARVWRFTTASVRAAFAQGWTEGSLLASLNELTQHNVPLALRVLLGERGRGQVRLREVRCCVVAEANVITEVVRLPGFAELAPTVAGSAMAPSEVVAQLRAEGFEVVDDPPSGSVIVRRPRKARVAAQVEQVEPEAVDLPDLGSDGSSTTQIVRGRNPMLSEEAVALLVGAIDGQSDVRIDYVDGKGESSTRTITPTGWDGPFLLAWCHMREADRVFRVERIRAVSPAGP</sequence>
<keyword evidence="4" id="KW-1185">Reference proteome</keyword>
<dbReference type="PROSITE" id="PS52050">
    <property type="entry name" value="WYL"/>
    <property type="match status" value="1"/>
</dbReference>
<keyword evidence="3" id="KW-0547">Nucleotide-binding</keyword>
<dbReference type="Proteomes" id="UP000239203">
    <property type="component" value="Unassembled WGS sequence"/>
</dbReference>
<feature type="domain" description="Helicase XPB/Ssl2 N-terminal" evidence="2">
    <location>
        <begin position="351"/>
        <end position="462"/>
    </location>
</feature>
<dbReference type="EMBL" id="PTIX01000016">
    <property type="protein sequence ID" value="PPK64961.1"/>
    <property type="molecule type" value="Genomic_DNA"/>
</dbReference>
<proteinExistence type="predicted"/>
<evidence type="ECO:0000313" key="4">
    <source>
        <dbReference type="Proteomes" id="UP000239203"/>
    </source>
</evidence>
<reference evidence="3 4" key="1">
    <citation type="submission" date="2018-02" db="EMBL/GenBank/DDBJ databases">
        <title>Genomic Encyclopedia of Archaeal and Bacterial Type Strains, Phase II (KMG-II): from individual species to whole genera.</title>
        <authorList>
            <person name="Goeker M."/>
        </authorList>
    </citation>
    <scope>NUCLEOTIDE SEQUENCE [LARGE SCALE GENOMIC DNA]</scope>
    <source>
        <strain evidence="3 4">YU 961-1</strain>
    </source>
</reference>
<organism evidence="3 4">
    <name type="scientific">Actinokineospora auranticolor</name>
    <dbReference type="NCBI Taxonomy" id="155976"/>
    <lineage>
        <taxon>Bacteria</taxon>
        <taxon>Bacillati</taxon>
        <taxon>Actinomycetota</taxon>
        <taxon>Actinomycetes</taxon>
        <taxon>Pseudonocardiales</taxon>
        <taxon>Pseudonocardiaceae</taxon>
        <taxon>Actinokineospora</taxon>
    </lineage>
</organism>
<feature type="domain" description="WYL" evidence="1">
    <location>
        <begin position="545"/>
        <end position="606"/>
    </location>
</feature>
<dbReference type="GO" id="GO:0004386">
    <property type="term" value="F:helicase activity"/>
    <property type="evidence" value="ECO:0007669"/>
    <property type="project" value="UniProtKB-KW"/>
</dbReference>
<evidence type="ECO:0000313" key="3">
    <source>
        <dbReference type="EMBL" id="PPK64961.1"/>
    </source>
</evidence>
<gene>
    <name evidence="3" type="ORF">CLV40_1163</name>
</gene>